<dbReference type="GO" id="GO:0005886">
    <property type="term" value="C:plasma membrane"/>
    <property type="evidence" value="ECO:0007669"/>
    <property type="project" value="UniProtKB-SubCell"/>
</dbReference>
<evidence type="ECO:0000256" key="4">
    <source>
        <dbReference type="ARBA" id="ARBA00022692"/>
    </source>
</evidence>
<keyword evidence="6 8" id="KW-1133">Transmembrane helix</keyword>
<dbReference type="GO" id="GO:0008360">
    <property type="term" value="P:regulation of cell shape"/>
    <property type="evidence" value="ECO:0007669"/>
    <property type="project" value="UniProtKB-KW"/>
</dbReference>
<dbReference type="Gene3D" id="1.10.1760.20">
    <property type="match status" value="1"/>
</dbReference>
<keyword evidence="4 8" id="KW-0812">Transmembrane</keyword>
<dbReference type="InterPro" id="IPR009825">
    <property type="entry name" value="ECF_substrate-spec-like"/>
</dbReference>
<keyword evidence="3" id="KW-1003">Cell membrane</keyword>
<dbReference type="AlphaFoldDB" id="A0A656D5B6"/>
<dbReference type="Pfam" id="PF07155">
    <property type="entry name" value="ECF-ribofla_trS"/>
    <property type="match status" value="1"/>
</dbReference>
<dbReference type="InterPro" id="IPR007227">
    <property type="entry name" value="Cell_shape_determining_MreD"/>
</dbReference>
<evidence type="ECO:0000256" key="2">
    <source>
        <dbReference type="ARBA" id="ARBA00007776"/>
    </source>
</evidence>
<evidence type="ECO:0000256" key="1">
    <source>
        <dbReference type="ARBA" id="ARBA00004651"/>
    </source>
</evidence>
<comment type="subcellular location">
    <subcellularLocation>
        <location evidence="1">Cell membrane</location>
        <topology evidence="1">Multi-pass membrane protein</topology>
    </subcellularLocation>
</comment>
<feature type="transmembrane region" description="Helical" evidence="8">
    <location>
        <begin position="67"/>
        <end position="87"/>
    </location>
</feature>
<feature type="transmembrane region" description="Helical" evidence="8">
    <location>
        <begin position="99"/>
        <end position="119"/>
    </location>
</feature>
<keyword evidence="10" id="KW-1185">Reference proteome</keyword>
<evidence type="ECO:0000256" key="7">
    <source>
        <dbReference type="ARBA" id="ARBA00023136"/>
    </source>
</evidence>
<dbReference type="EMBL" id="CZVU01000027">
    <property type="protein sequence ID" value="CUT00404.1"/>
    <property type="molecule type" value="Genomic_DNA"/>
</dbReference>
<dbReference type="RefSeq" id="WP_072150212.1">
    <property type="nucleotide sequence ID" value="NZ_CZVU01000027.1"/>
</dbReference>
<proteinExistence type="inferred from homology"/>
<organism evidence="9 10">
    <name type="scientific">Kryptobacter tengchongensis</name>
    <dbReference type="NCBI Taxonomy" id="1643429"/>
    <lineage>
        <taxon>Bacteria</taxon>
        <taxon>Pseudomonadati</taxon>
        <taxon>Candidatus Kryptoniota</taxon>
        <taxon>Candidatus Kryptobacter</taxon>
    </lineage>
</organism>
<dbReference type="OrthoDB" id="9796616at2"/>
<feature type="transmembrane region" description="Helical" evidence="8">
    <location>
        <begin position="6"/>
        <end position="25"/>
    </location>
</feature>
<protein>
    <submittedName>
        <fullName evidence="9">Rod shape-determining protein MreD</fullName>
    </submittedName>
</protein>
<evidence type="ECO:0000256" key="8">
    <source>
        <dbReference type="SAM" id="Phobius"/>
    </source>
</evidence>
<sequence length="160" mass="17505">MVYIRYFIVGIVILIVQMVIAPLIAIEGVTPDLMTIFIVYVALKNGQIPGTVAGFISGLLMDFLIDFVPGLSTLSKTVAGFVAGYFYGDAKVEINTETLRFSAITVFISALDNFVYFLVDILGNSFNNVAVFKLIIGKTVYTSILSLIPVFTTSKRTKLI</sequence>
<feature type="transmembrane region" description="Helical" evidence="8">
    <location>
        <begin position="131"/>
        <end position="151"/>
    </location>
</feature>
<name>A0A656D5B6_KRYT1</name>
<keyword evidence="7 8" id="KW-0472">Membrane</keyword>
<dbReference type="Proteomes" id="UP000243065">
    <property type="component" value="Unassembled WGS sequence"/>
</dbReference>
<comment type="similarity">
    <text evidence="2">Belongs to the MreD family.</text>
</comment>
<gene>
    <name evidence="9" type="ORF">JGI24_00771</name>
</gene>
<accession>A0A656D5B6</accession>
<evidence type="ECO:0000313" key="9">
    <source>
        <dbReference type="EMBL" id="CUT00404.1"/>
    </source>
</evidence>
<keyword evidence="5" id="KW-0133">Cell shape</keyword>
<evidence type="ECO:0000256" key="6">
    <source>
        <dbReference type="ARBA" id="ARBA00022989"/>
    </source>
</evidence>
<evidence type="ECO:0000313" key="10">
    <source>
        <dbReference type="Proteomes" id="UP000243065"/>
    </source>
</evidence>
<evidence type="ECO:0000256" key="5">
    <source>
        <dbReference type="ARBA" id="ARBA00022960"/>
    </source>
</evidence>
<dbReference type="NCBIfam" id="TIGR03426">
    <property type="entry name" value="shape_MreD"/>
    <property type="match status" value="1"/>
</dbReference>
<evidence type="ECO:0000256" key="3">
    <source>
        <dbReference type="ARBA" id="ARBA00022475"/>
    </source>
</evidence>
<reference evidence="9 10" key="1">
    <citation type="submission" date="2015-11" db="EMBL/GenBank/DDBJ databases">
        <authorList>
            <person name="Varghese N."/>
        </authorList>
    </citation>
    <scope>NUCLEOTIDE SEQUENCE [LARGE SCALE GENOMIC DNA]</scope>
    <source>
        <strain evidence="9 10">JGI-24</strain>
    </source>
</reference>